<evidence type="ECO:0000256" key="5">
    <source>
        <dbReference type="ARBA" id="ARBA00022833"/>
    </source>
</evidence>
<dbReference type="AlphaFoldDB" id="A0A7W5H811"/>
<evidence type="ECO:0000256" key="3">
    <source>
        <dbReference type="ARBA" id="ARBA00022723"/>
    </source>
</evidence>
<comment type="caution">
    <text evidence="9">The sequence shown here is derived from an EMBL/GenBank/DDBJ whole genome shotgun (WGS) entry which is preliminary data.</text>
</comment>
<feature type="binding site" evidence="8">
    <location>
        <position position="541"/>
    </location>
    <ligand>
        <name>Mg(2+)</name>
        <dbReference type="ChEBI" id="CHEBI:18420"/>
    </ligand>
</feature>
<evidence type="ECO:0000313" key="10">
    <source>
        <dbReference type="Proteomes" id="UP000536179"/>
    </source>
</evidence>
<dbReference type="EMBL" id="JACHXU010000016">
    <property type="protein sequence ID" value="MBB3208570.1"/>
    <property type="molecule type" value="Genomic_DNA"/>
</dbReference>
<feature type="binding site" evidence="8">
    <location>
        <position position="550"/>
    </location>
    <ligand>
        <name>Zn(2+)</name>
        <dbReference type="ChEBI" id="CHEBI:29105"/>
        <label>2</label>
    </ligand>
</feature>
<keyword evidence="4 9" id="KW-0378">Hydrolase</keyword>
<organism evidence="9 10">
    <name type="scientific">Aporhodopirellula rubra</name>
    <dbReference type="NCBI Taxonomy" id="980271"/>
    <lineage>
        <taxon>Bacteria</taxon>
        <taxon>Pseudomonadati</taxon>
        <taxon>Planctomycetota</taxon>
        <taxon>Planctomycetia</taxon>
        <taxon>Pirellulales</taxon>
        <taxon>Pirellulaceae</taxon>
        <taxon>Aporhodopirellula</taxon>
    </lineage>
</organism>
<evidence type="ECO:0000313" key="9">
    <source>
        <dbReference type="EMBL" id="MBB3208570.1"/>
    </source>
</evidence>
<keyword evidence="10" id="KW-1185">Reference proteome</keyword>
<gene>
    <name evidence="9" type="ORF">FHS27_004399</name>
</gene>
<accession>A0A7W5H811</accession>
<feature type="active site" description="Phosphoserine intermediate" evidence="7">
    <location>
        <position position="294"/>
    </location>
</feature>
<dbReference type="InterPro" id="IPR018299">
    <property type="entry name" value="Alkaline_phosphatase_AS"/>
</dbReference>
<comment type="cofactor">
    <cofactor evidence="8">
        <name>Mg(2+)</name>
        <dbReference type="ChEBI" id="CHEBI:18420"/>
    </cofactor>
    <text evidence="8">Binds 1 Mg(2+) ion.</text>
</comment>
<name>A0A7W5H811_9BACT</name>
<dbReference type="SMART" id="SM00098">
    <property type="entry name" value="alkPPc"/>
    <property type="match status" value="1"/>
</dbReference>
<dbReference type="InterPro" id="IPR001952">
    <property type="entry name" value="Alkaline_phosphatase"/>
</dbReference>
<feature type="binding site" evidence="8">
    <location>
        <position position="591"/>
    </location>
    <ligand>
        <name>Zn(2+)</name>
        <dbReference type="ChEBI" id="CHEBI:29105"/>
        <label>2</label>
    </ligand>
</feature>
<protein>
    <submittedName>
        <fullName evidence="9">Alkaline phosphatase</fullName>
        <ecNumber evidence="9">3.1.3.1</ecNumber>
    </submittedName>
</protein>
<evidence type="ECO:0000256" key="4">
    <source>
        <dbReference type="ARBA" id="ARBA00022801"/>
    </source>
</evidence>
<dbReference type="Gene3D" id="3.40.720.10">
    <property type="entry name" value="Alkaline Phosphatase, subunit A"/>
    <property type="match status" value="1"/>
</dbReference>
<reference evidence="9 10" key="1">
    <citation type="submission" date="2020-08" db="EMBL/GenBank/DDBJ databases">
        <title>Genomic Encyclopedia of Type Strains, Phase III (KMG-III): the genomes of soil and plant-associated and newly described type strains.</title>
        <authorList>
            <person name="Whitman W."/>
        </authorList>
    </citation>
    <scope>NUCLEOTIDE SEQUENCE [LARGE SCALE GENOMIC DNA]</scope>
    <source>
        <strain evidence="9 10">CECT 8075</strain>
    </source>
</reference>
<evidence type="ECO:0000256" key="8">
    <source>
        <dbReference type="PIRSR" id="PIRSR601952-2"/>
    </source>
</evidence>
<sequence>MRSSLNRFLSPASLFRSTDRPSGLIAGLFLATIAAVAPPMSLSQCQAEETTNTSTLAKVVDALKNSIDTDSDDANGESVTDPMREMQSNAMREQSAPWGHWGNQPNKYSSWTNHSNRLVPLYSFGMTLSALRERGSLYSDAERMKKLFGRIPAGTLNSVANYHDQIDVYELQRLAVEQGKRHVILMVFDGTDWQTTRAATIYRNRADLYDSGRGRGLSIQDYRGTQTDFAFIGTTPHTGGTKLDVNSQTIVDVDKKATGGFDPDFAGPMPWHERDRIAYPIGKDREQPHTVTDSASSATSLTCGIKTYNGSVGIAHDGTYAVSIGRQLQNEGFRIGVVTCVPVSHATPGAAYANNVSRGDYQDIARDMIGRPSSSHRRDPLPGVDVLIGGGWGEGVGKDGGQGENFMPGNKYLHESDLDAVRLQPGETDPSRRKYVVAERTSGRRGSEVLAEAASRAIKTGDRLLGYFGTKGGHLPFQTADGNYNPTFDVKGTERYTAEDVNENPTLADMTTAALHVLSAPTPGEANDDQAELPKFWMMLEAGDVDWANHANNIDNSIGAVLSGDAAFRAVTKWAEDNDAWDDTVVFVTSDHGHYLVLDDPQAIAAANVSQ</sequence>
<dbReference type="EC" id="3.1.3.1" evidence="9"/>
<evidence type="ECO:0000256" key="2">
    <source>
        <dbReference type="ARBA" id="ARBA00022553"/>
    </source>
</evidence>
<dbReference type="PANTHER" id="PTHR11596:SF5">
    <property type="entry name" value="ALKALINE PHOSPHATASE"/>
    <property type="match status" value="1"/>
</dbReference>
<dbReference type="InterPro" id="IPR017850">
    <property type="entry name" value="Alkaline_phosphatase_core_sf"/>
</dbReference>
<feature type="binding site" evidence="8">
    <location>
        <position position="546"/>
    </location>
    <ligand>
        <name>Zn(2+)</name>
        <dbReference type="ChEBI" id="CHEBI:29105"/>
        <label>2</label>
    </ligand>
</feature>
<dbReference type="SUPFAM" id="SSF53649">
    <property type="entry name" value="Alkaline phosphatase-like"/>
    <property type="match status" value="1"/>
</dbReference>
<dbReference type="Pfam" id="PF00245">
    <property type="entry name" value="Alk_phosphatase"/>
    <property type="match status" value="1"/>
</dbReference>
<feature type="binding site" evidence="8">
    <location>
        <position position="347"/>
    </location>
    <ligand>
        <name>Mg(2+)</name>
        <dbReference type="ChEBI" id="CHEBI:18420"/>
    </ligand>
</feature>
<evidence type="ECO:0000256" key="1">
    <source>
        <dbReference type="ARBA" id="ARBA00005984"/>
    </source>
</evidence>
<dbReference type="PANTHER" id="PTHR11596">
    <property type="entry name" value="ALKALINE PHOSPHATASE"/>
    <property type="match status" value="1"/>
</dbReference>
<keyword evidence="5 8" id="KW-0862">Zinc</keyword>
<dbReference type="GO" id="GO:0046872">
    <property type="term" value="F:metal ion binding"/>
    <property type="evidence" value="ECO:0007669"/>
    <property type="project" value="UniProtKB-KW"/>
</dbReference>
<dbReference type="GO" id="GO:0004035">
    <property type="term" value="F:alkaline phosphatase activity"/>
    <property type="evidence" value="ECO:0007669"/>
    <property type="project" value="UniProtKB-EC"/>
</dbReference>
<keyword evidence="2" id="KW-0597">Phosphoprotein</keyword>
<dbReference type="RefSeq" id="WP_184306735.1">
    <property type="nucleotide sequence ID" value="NZ_JACHXU010000016.1"/>
</dbReference>
<dbReference type="PROSITE" id="PS00123">
    <property type="entry name" value="ALKALINE_PHOSPHATASE"/>
    <property type="match status" value="1"/>
</dbReference>
<evidence type="ECO:0000256" key="7">
    <source>
        <dbReference type="PIRSR" id="PIRSR601952-1"/>
    </source>
</evidence>
<feature type="binding site" evidence="8">
    <location>
        <position position="345"/>
    </location>
    <ligand>
        <name>Mg(2+)</name>
        <dbReference type="ChEBI" id="CHEBI:18420"/>
    </ligand>
</feature>
<dbReference type="Proteomes" id="UP000536179">
    <property type="component" value="Unassembled WGS sequence"/>
</dbReference>
<comment type="similarity">
    <text evidence="1">Belongs to the alkaline phosphatase family.</text>
</comment>
<evidence type="ECO:0000256" key="6">
    <source>
        <dbReference type="ARBA" id="ARBA00022842"/>
    </source>
</evidence>
<comment type="cofactor">
    <cofactor evidence="8">
        <name>Zn(2+)</name>
        <dbReference type="ChEBI" id="CHEBI:29105"/>
    </cofactor>
    <text evidence="8">Binds 2 Zn(2+) ions.</text>
</comment>
<feature type="binding site" evidence="8">
    <location>
        <position position="592"/>
    </location>
    <ligand>
        <name>Zn(2+)</name>
        <dbReference type="ChEBI" id="CHEBI:29105"/>
        <label>2</label>
    </ligand>
</feature>
<proteinExistence type="inferred from homology"/>
<keyword evidence="6 8" id="KW-0460">Magnesium</keyword>
<keyword evidence="3 8" id="KW-0479">Metal-binding</keyword>